<dbReference type="EMBL" id="CM056818">
    <property type="protein sequence ID" value="KAJ8623375.1"/>
    <property type="molecule type" value="Genomic_DNA"/>
</dbReference>
<sequence>MKRLVGHLLLGSHSYISNYNFNQEGNVNNGVLVWEGLAIPYGRHLDPVYKEIQSLQDPLKFNAGPDYHLEGSWVDNTTELVEFKGIEEYVEHKKEKAHPISSATLELLRSYTSACKRFNGETLNNLSNEAACPKGGRRLSTEDVMRVTGAHFIQFSVHVKGGLSILRHPYICFHSSKPHRGGN</sequence>
<organism evidence="1 2">
    <name type="scientific">Persea americana</name>
    <name type="common">Avocado</name>
    <dbReference type="NCBI Taxonomy" id="3435"/>
    <lineage>
        <taxon>Eukaryota</taxon>
        <taxon>Viridiplantae</taxon>
        <taxon>Streptophyta</taxon>
        <taxon>Embryophyta</taxon>
        <taxon>Tracheophyta</taxon>
        <taxon>Spermatophyta</taxon>
        <taxon>Magnoliopsida</taxon>
        <taxon>Magnoliidae</taxon>
        <taxon>Laurales</taxon>
        <taxon>Lauraceae</taxon>
        <taxon>Persea</taxon>
    </lineage>
</organism>
<comment type="caution">
    <text evidence="1">The sequence shown here is derived from an EMBL/GenBank/DDBJ whole genome shotgun (WGS) entry which is preliminary data.</text>
</comment>
<gene>
    <name evidence="1" type="ORF">MRB53_031904</name>
</gene>
<name>A0ACC2KQY6_PERAE</name>
<dbReference type="Proteomes" id="UP001234297">
    <property type="component" value="Chromosome 10"/>
</dbReference>
<keyword evidence="2" id="KW-1185">Reference proteome</keyword>
<evidence type="ECO:0000313" key="2">
    <source>
        <dbReference type="Proteomes" id="UP001234297"/>
    </source>
</evidence>
<proteinExistence type="predicted"/>
<accession>A0ACC2KQY6</accession>
<protein>
    <submittedName>
        <fullName evidence="1">Uncharacterized protein</fullName>
    </submittedName>
</protein>
<evidence type="ECO:0000313" key="1">
    <source>
        <dbReference type="EMBL" id="KAJ8623375.1"/>
    </source>
</evidence>
<reference evidence="1 2" key="1">
    <citation type="journal article" date="2022" name="Hortic Res">
        <title>A haplotype resolved chromosomal level avocado genome allows analysis of novel avocado genes.</title>
        <authorList>
            <person name="Nath O."/>
            <person name="Fletcher S.J."/>
            <person name="Hayward A."/>
            <person name="Shaw L.M."/>
            <person name="Masouleh A.K."/>
            <person name="Furtado A."/>
            <person name="Henry R.J."/>
            <person name="Mitter N."/>
        </authorList>
    </citation>
    <scope>NUCLEOTIDE SEQUENCE [LARGE SCALE GENOMIC DNA]</scope>
    <source>
        <strain evidence="2">cv. Hass</strain>
    </source>
</reference>